<organism evidence="2 3">
    <name type="scientific">Nepenthes gracilis</name>
    <name type="common">Slender pitcher plant</name>
    <dbReference type="NCBI Taxonomy" id="150966"/>
    <lineage>
        <taxon>Eukaryota</taxon>
        <taxon>Viridiplantae</taxon>
        <taxon>Streptophyta</taxon>
        <taxon>Embryophyta</taxon>
        <taxon>Tracheophyta</taxon>
        <taxon>Spermatophyta</taxon>
        <taxon>Magnoliopsida</taxon>
        <taxon>eudicotyledons</taxon>
        <taxon>Gunneridae</taxon>
        <taxon>Pentapetalae</taxon>
        <taxon>Caryophyllales</taxon>
        <taxon>Nepenthaceae</taxon>
        <taxon>Nepenthes</taxon>
    </lineage>
</organism>
<accession>A0AAD3SR10</accession>
<keyword evidence="1" id="KW-0175">Coiled coil</keyword>
<evidence type="ECO:0000313" key="2">
    <source>
        <dbReference type="EMBL" id="GMH16445.1"/>
    </source>
</evidence>
<name>A0AAD3SR10_NEPGR</name>
<feature type="coiled-coil region" evidence="1">
    <location>
        <begin position="33"/>
        <end position="72"/>
    </location>
</feature>
<proteinExistence type="predicted"/>
<dbReference type="EMBL" id="BSYO01000016">
    <property type="protein sequence ID" value="GMH16445.1"/>
    <property type="molecule type" value="Genomic_DNA"/>
</dbReference>
<gene>
    <name evidence="2" type="ORF">Nepgr_018286</name>
</gene>
<keyword evidence="3" id="KW-1185">Reference proteome</keyword>
<dbReference type="Proteomes" id="UP001279734">
    <property type="component" value="Unassembled WGS sequence"/>
</dbReference>
<dbReference type="AlphaFoldDB" id="A0AAD3SR10"/>
<evidence type="ECO:0000256" key="1">
    <source>
        <dbReference type="SAM" id="Coils"/>
    </source>
</evidence>
<protein>
    <submittedName>
        <fullName evidence="2">Uncharacterized protein</fullName>
    </submittedName>
</protein>
<comment type="caution">
    <text evidence="2">The sequence shown here is derived from an EMBL/GenBank/DDBJ whole genome shotgun (WGS) entry which is preliminary data.</text>
</comment>
<reference evidence="2" key="1">
    <citation type="submission" date="2023-05" db="EMBL/GenBank/DDBJ databases">
        <title>Nepenthes gracilis genome sequencing.</title>
        <authorList>
            <person name="Fukushima K."/>
        </authorList>
    </citation>
    <scope>NUCLEOTIDE SEQUENCE</scope>
    <source>
        <strain evidence="2">SING2019-196</strain>
    </source>
</reference>
<sequence length="85" mass="9889">MRFLRFFLFTSKAMARTSGNGGHYCLGVDEAYTKFLEDKIRELTEKNAQLRRRQLKEEREAKLQTAAEVLTENLGTLKRTLSSKF</sequence>
<evidence type="ECO:0000313" key="3">
    <source>
        <dbReference type="Proteomes" id="UP001279734"/>
    </source>
</evidence>